<evidence type="ECO:0000259" key="8">
    <source>
        <dbReference type="Pfam" id="PF05737"/>
    </source>
</evidence>
<evidence type="ECO:0000259" key="9">
    <source>
        <dbReference type="Pfam" id="PF17961"/>
    </source>
</evidence>
<dbReference type="Pfam" id="PF05737">
    <property type="entry name" value="Collagen_bind"/>
    <property type="match status" value="1"/>
</dbReference>
<dbReference type="Gene3D" id="2.60.40.1280">
    <property type="match status" value="1"/>
</dbReference>
<dbReference type="InterPro" id="IPR008966">
    <property type="entry name" value="Adhesion_dom_sf"/>
</dbReference>
<evidence type="ECO:0000313" key="11">
    <source>
        <dbReference type="Proteomes" id="UP000886822"/>
    </source>
</evidence>
<feature type="compositionally biased region" description="Basic residues" evidence="6">
    <location>
        <begin position="402"/>
        <end position="412"/>
    </location>
</feature>
<dbReference type="InterPro" id="IPR041171">
    <property type="entry name" value="SDR_Ig"/>
</dbReference>
<evidence type="ECO:0000256" key="4">
    <source>
        <dbReference type="ARBA" id="ARBA00022729"/>
    </source>
</evidence>
<keyword evidence="5" id="KW-0572">Peptidoglycan-anchor</keyword>
<keyword evidence="2" id="KW-0134">Cell wall</keyword>
<reference evidence="10" key="2">
    <citation type="submission" date="2021-04" db="EMBL/GenBank/DDBJ databases">
        <authorList>
            <person name="Gilroy R."/>
        </authorList>
    </citation>
    <scope>NUCLEOTIDE SEQUENCE</scope>
    <source>
        <strain evidence="10">CHK173-259</strain>
    </source>
</reference>
<proteinExistence type="predicted"/>
<dbReference type="Proteomes" id="UP000886822">
    <property type="component" value="Unassembled WGS sequence"/>
</dbReference>
<reference evidence="10" key="1">
    <citation type="journal article" date="2021" name="PeerJ">
        <title>Extensive microbial diversity within the chicken gut microbiome revealed by metagenomics and culture.</title>
        <authorList>
            <person name="Gilroy R."/>
            <person name="Ravi A."/>
            <person name="Getino M."/>
            <person name="Pursley I."/>
            <person name="Horton D.L."/>
            <person name="Alikhan N.F."/>
            <person name="Baker D."/>
            <person name="Gharbi K."/>
            <person name="Hall N."/>
            <person name="Watson M."/>
            <person name="Adriaenssens E.M."/>
            <person name="Foster-Nyarko E."/>
            <person name="Jarju S."/>
            <person name="Secka A."/>
            <person name="Antonio M."/>
            <person name="Oren A."/>
            <person name="Chaudhuri R.R."/>
            <person name="La Ragione R."/>
            <person name="Hildebrand F."/>
            <person name="Pallen M.J."/>
        </authorList>
    </citation>
    <scope>NUCLEOTIDE SEQUENCE</scope>
    <source>
        <strain evidence="10">CHK173-259</strain>
    </source>
</reference>
<evidence type="ECO:0000256" key="3">
    <source>
        <dbReference type="ARBA" id="ARBA00022525"/>
    </source>
</evidence>
<dbReference type="EMBL" id="DXGJ01000016">
    <property type="protein sequence ID" value="HIW71318.1"/>
    <property type="molecule type" value="Genomic_DNA"/>
</dbReference>
<dbReference type="GO" id="GO:0007155">
    <property type="term" value="P:cell adhesion"/>
    <property type="evidence" value="ECO:0007669"/>
    <property type="project" value="InterPro"/>
</dbReference>
<accession>A0A9D1QR75</accession>
<feature type="chain" id="PRO_5039396132" description="LPXTG cell wall anchor domain-containing protein" evidence="7">
    <location>
        <begin position="22"/>
        <end position="463"/>
    </location>
</feature>
<evidence type="ECO:0000256" key="1">
    <source>
        <dbReference type="ARBA" id="ARBA00004168"/>
    </source>
</evidence>
<feature type="compositionally biased region" description="Polar residues" evidence="6">
    <location>
        <begin position="301"/>
        <end position="312"/>
    </location>
</feature>
<feature type="domain" description="Collagen binding" evidence="8">
    <location>
        <begin position="169"/>
        <end position="288"/>
    </location>
</feature>
<feature type="compositionally biased region" description="Acidic residues" evidence="6">
    <location>
        <begin position="327"/>
        <end position="381"/>
    </location>
</feature>
<evidence type="ECO:0000256" key="5">
    <source>
        <dbReference type="ARBA" id="ARBA00023088"/>
    </source>
</evidence>
<feature type="region of interest" description="Disordered" evidence="6">
    <location>
        <begin position="293"/>
        <end position="419"/>
    </location>
</feature>
<evidence type="ECO:0008006" key="12">
    <source>
        <dbReference type="Google" id="ProtNLM"/>
    </source>
</evidence>
<sequence length="463" mass="49941">MKNNRSVIKWLIMLVSMVAMVFLGQQQVTAQAATIDGSSYVTSAKVLNGPNFKVNSTINVEYHLEFGDTPLHSGDVISIPLPDNLKSSKSDTFNVTGPDGKTVIGTATVAKGGNTIEVTLNEKAEGLTDKVLDLKIATKYNDKKFGEQPVNFPNNITDQINIEPDLDNMTKKGTIQDDNTIKWSVVVNRQNLTMKNLEIADTIGPKQTMVPPVKVSEAYWVDDIVGGTYIRENTPVSADDYTVTYSDSGFNLKFKKPVEQMVVIDYTTKITDTSVIDDGYVFTNDAQMKWGAGTNGGPNLDNASGKVSTTSKNEGSGNGNAGNNGDTDVDENNEGKDDEDDINVEPDVNGDLDPDGTPDVDTDGGTETPEEEAEREAEEEAQANKQKPSKTPAKAKDTTKTATKHATVKHQAAKPAALVSHAKARHTTRGKLPQTNEQRNWAPITGAALLAGLVTVGVVRFHN</sequence>
<gene>
    <name evidence="10" type="ORF">H9875_01695</name>
</gene>
<dbReference type="GO" id="GO:0005518">
    <property type="term" value="F:collagen binding"/>
    <property type="evidence" value="ECO:0007669"/>
    <property type="project" value="InterPro"/>
</dbReference>
<dbReference type="InterPro" id="IPR008456">
    <property type="entry name" value="Collagen-bd_dom"/>
</dbReference>
<dbReference type="AlphaFoldDB" id="A0A9D1QR75"/>
<feature type="signal peptide" evidence="7">
    <location>
        <begin position="1"/>
        <end position="21"/>
    </location>
</feature>
<evidence type="ECO:0000313" key="10">
    <source>
        <dbReference type="EMBL" id="HIW71318.1"/>
    </source>
</evidence>
<comment type="caution">
    <text evidence="10">The sequence shown here is derived from an EMBL/GenBank/DDBJ whole genome shotgun (WGS) entry which is preliminary data.</text>
</comment>
<comment type="subcellular location">
    <subcellularLocation>
        <location evidence="1">Secreted</location>
        <location evidence="1">Cell wall</location>
        <topology evidence="1">Peptidoglycan-anchor</topology>
    </subcellularLocation>
</comment>
<keyword evidence="4 7" id="KW-0732">Signal</keyword>
<organism evidence="10 11">
    <name type="scientific">Candidatus Levilactobacillus faecigallinarum</name>
    <dbReference type="NCBI Taxonomy" id="2838638"/>
    <lineage>
        <taxon>Bacteria</taxon>
        <taxon>Bacillati</taxon>
        <taxon>Bacillota</taxon>
        <taxon>Bacilli</taxon>
        <taxon>Lactobacillales</taxon>
        <taxon>Lactobacillaceae</taxon>
        <taxon>Levilactobacillus</taxon>
    </lineage>
</organism>
<dbReference type="InterPro" id="IPR011252">
    <property type="entry name" value="Fibrogen-bd_dom1"/>
</dbReference>
<evidence type="ECO:0000256" key="7">
    <source>
        <dbReference type="SAM" id="SignalP"/>
    </source>
</evidence>
<evidence type="ECO:0000256" key="2">
    <source>
        <dbReference type="ARBA" id="ARBA00022512"/>
    </source>
</evidence>
<protein>
    <recommendedName>
        <fullName evidence="12">LPXTG cell wall anchor domain-containing protein</fullName>
    </recommendedName>
</protein>
<dbReference type="Pfam" id="PF17961">
    <property type="entry name" value="Big_8"/>
    <property type="match status" value="1"/>
</dbReference>
<name>A0A9D1QR75_9LACO</name>
<evidence type="ECO:0000256" key="6">
    <source>
        <dbReference type="SAM" id="MobiDB-lite"/>
    </source>
</evidence>
<feature type="domain" description="SDR-like Ig" evidence="9">
    <location>
        <begin position="55"/>
        <end position="145"/>
    </location>
</feature>
<keyword evidence="3" id="KW-0964">Secreted</keyword>
<dbReference type="SUPFAM" id="SSF49401">
    <property type="entry name" value="Bacterial adhesins"/>
    <property type="match status" value="2"/>
</dbReference>